<reference evidence="3" key="1">
    <citation type="submission" date="2015-09" db="EMBL/GenBank/DDBJ databases">
        <authorList>
            <person name="Wibberg D."/>
        </authorList>
    </citation>
    <scope>NUCLEOTIDE SEQUENCE [LARGE SCALE GENOMIC DNA]</scope>
    <source>
        <strain evidence="3">SD1D</strain>
    </source>
</reference>
<keyword evidence="1" id="KW-0472">Membrane</keyword>
<feature type="transmembrane region" description="Helical" evidence="1">
    <location>
        <begin position="76"/>
        <end position="96"/>
    </location>
</feature>
<name>A0A0K8J624_9FIRM</name>
<organism evidence="2 3">
    <name type="scientific">Herbinix luporum</name>
    <dbReference type="NCBI Taxonomy" id="1679721"/>
    <lineage>
        <taxon>Bacteria</taxon>
        <taxon>Bacillati</taxon>
        <taxon>Bacillota</taxon>
        <taxon>Clostridia</taxon>
        <taxon>Lachnospirales</taxon>
        <taxon>Lachnospiraceae</taxon>
        <taxon>Herbinix</taxon>
    </lineage>
</organism>
<proteinExistence type="predicted"/>
<evidence type="ECO:0000256" key="1">
    <source>
        <dbReference type="SAM" id="Phobius"/>
    </source>
</evidence>
<dbReference type="Proteomes" id="UP000196053">
    <property type="component" value="Chromosome I"/>
</dbReference>
<feature type="transmembrane region" description="Helical" evidence="1">
    <location>
        <begin position="38"/>
        <end position="56"/>
    </location>
</feature>
<feature type="transmembrane region" description="Helical" evidence="1">
    <location>
        <begin position="6"/>
        <end position="26"/>
    </location>
</feature>
<evidence type="ECO:0000313" key="2">
    <source>
        <dbReference type="EMBL" id="CUH92783.1"/>
    </source>
</evidence>
<evidence type="ECO:0000313" key="3">
    <source>
        <dbReference type="Proteomes" id="UP000196053"/>
    </source>
</evidence>
<keyword evidence="3" id="KW-1185">Reference proteome</keyword>
<dbReference type="AlphaFoldDB" id="A0A0K8J624"/>
<gene>
    <name evidence="2" type="ORF">SD1D_1237</name>
</gene>
<sequence>MIFQIFQFFFALIVPGLIGALFFSIFARLTTEIEWPVALILDLFTFVTMIIGLFFFKDITTVEALLSQFICLSFTRKYILLSVLIAIFYGIISGILRRIFFWIRRRPFFS</sequence>
<keyword evidence="1" id="KW-0812">Transmembrane</keyword>
<keyword evidence="1" id="KW-1133">Transmembrane helix</keyword>
<dbReference type="EMBL" id="LN879430">
    <property type="protein sequence ID" value="CUH92783.1"/>
    <property type="molecule type" value="Genomic_DNA"/>
</dbReference>
<dbReference type="KEGG" id="hsd:SD1D_1237"/>
<accession>A0A0K8J624</accession>
<protein>
    <submittedName>
        <fullName evidence="2">Putative membrane protein</fullName>
    </submittedName>
</protein>